<dbReference type="EMBL" id="SWMS01000002">
    <property type="protein sequence ID" value="TKG72465.1"/>
    <property type="molecule type" value="Genomic_DNA"/>
</dbReference>
<name>A0ABY2SBU6_9PSEU</name>
<protein>
    <recommendedName>
        <fullName evidence="3">Cache domain-containing protein</fullName>
    </recommendedName>
</protein>
<dbReference type="Proteomes" id="UP000309992">
    <property type="component" value="Unassembled WGS sequence"/>
</dbReference>
<proteinExistence type="predicted"/>
<dbReference type="Pfam" id="PF22673">
    <property type="entry name" value="MCP-like_PDC_1"/>
    <property type="match status" value="1"/>
</dbReference>
<accession>A0ABY2SBU6</accession>
<dbReference type="Gene3D" id="3.30.450.20">
    <property type="entry name" value="PAS domain"/>
    <property type="match status" value="1"/>
</dbReference>
<evidence type="ECO:0000313" key="2">
    <source>
        <dbReference type="Proteomes" id="UP000309992"/>
    </source>
</evidence>
<evidence type="ECO:0008006" key="3">
    <source>
        <dbReference type="Google" id="ProtNLM"/>
    </source>
</evidence>
<sequence length="246" mass="27291">MKELRKGADQVRRELDEQINAWQRPVADLADAVRQLIGRNEQQGGQATLTEKSIVSLVPRVEQLISSEIGAIGAGFIAAPSVVEGRRRYMLWLQERDGVPRHLRLNFDTEDLDAYDYERMDWYTAPRNSRTARLTGPFLDYSGSDHLVVTLTVPACSGGDFLGVAGIDLSAHAVEDVLVDHLRVLDDAAVVFNEERLVIAANSTRWMPGERIANFGTATPNPDPQLTVPLVEWSGWTIGIRQTVDA</sequence>
<dbReference type="RefSeq" id="WP_112273517.1">
    <property type="nucleotide sequence ID" value="NZ_SWMS01000002.1"/>
</dbReference>
<dbReference type="CDD" id="cd12913">
    <property type="entry name" value="PDC1_MCP_like"/>
    <property type="match status" value="1"/>
</dbReference>
<comment type="caution">
    <text evidence="1">The sequence shown here is derived from an EMBL/GenBank/DDBJ whole genome shotgun (WGS) entry which is preliminary data.</text>
</comment>
<keyword evidence="2" id="KW-1185">Reference proteome</keyword>
<reference evidence="1 2" key="1">
    <citation type="journal article" date="2015" name="Antonie Van Leeuwenhoek">
        <title>Prauserella endophytica sp. nov., an endophytic actinobacterium isolated from Tamarix taklamakanensis.</title>
        <authorList>
            <person name="Liu J.M."/>
            <person name="Habden X."/>
            <person name="Guo L."/>
            <person name="Tuo L."/>
            <person name="Jiang Z.K."/>
            <person name="Liu S.W."/>
            <person name="Liu X.F."/>
            <person name="Chen L."/>
            <person name="Li R.F."/>
            <person name="Zhang Y.Q."/>
            <person name="Sun C.H."/>
        </authorList>
    </citation>
    <scope>NUCLEOTIDE SEQUENCE [LARGE SCALE GENOMIC DNA]</scope>
    <source>
        <strain evidence="1 2">CGMCC 4.7182</strain>
    </source>
</reference>
<gene>
    <name evidence="1" type="ORF">FCN18_04220</name>
</gene>
<evidence type="ECO:0000313" key="1">
    <source>
        <dbReference type="EMBL" id="TKG72465.1"/>
    </source>
</evidence>
<organism evidence="1 2">
    <name type="scientific">Prauserella endophytica</name>
    <dbReference type="NCBI Taxonomy" id="1592324"/>
    <lineage>
        <taxon>Bacteria</taxon>
        <taxon>Bacillati</taxon>
        <taxon>Actinomycetota</taxon>
        <taxon>Actinomycetes</taxon>
        <taxon>Pseudonocardiales</taxon>
        <taxon>Pseudonocardiaceae</taxon>
        <taxon>Prauserella</taxon>
        <taxon>Prauserella coralliicola group</taxon>
    </lineage>
</organism>